<evidence type="ECO:0000313" key="1">
    <source>
        <dbReference type="EMBL" id="KKK65834.1"/>
    </source>
</evidence>
<dbReference type="EMBL" id="LAZR01060362">
    <property type="protein sequence ID" value="KKK65834.1"/>
    <property type="molecule type" value="Genomic_DNA"/>
</dbReference>
<organism evidence="1">
    <name type="scientific">marine sediment metagenome</name>
    <dbReference type="NCBI Taxonomy" id="412755"/>
    <lineage>
        <taxon>unclassified sequences</taxon>
        <taxon>metagenomes</taxon>
        <taxon>ecological metagenomes</taxon>
    </lineage>
</organism>
<sequence>MKILFVNSTQNSKPFLNFFRGMSMKAELKDGSIVITLDCEQKDPPLSASGKSRVVASTRGNVQTSLQVKGKNVTVGVNAYIPV</sequence>
<protein>
    <submittedName>
        <fullName evidence="1">Uncharacterized protein</fullName>
    </submittedName>
</protein>
<proteinExistence type="predicted"/>
<comment type="caution">
    <text evidence="1">The sequence shown here is derived from an EMBL/GenBank/DDBJ whole genome shotgun (WGS) entry which is preliminary data.</text>
</comment>
<name>A0A0F8ZHB8_9ZZZZ</name>
<accession>A0A0F8ZHB8</accession>
<dbReference type="AlphaFoldDB" id="A0A0F8ZHB8"/>
<reference evidence="1" key="1">
    <citation type="journal article" date="2015" name="Nature">
        <title>Complex archaea that bridge the gap between prokaryotes and eukaryotes.</title>
        <authorList>
            <person name="Spang A."/>
            <person name="Saw J.H."/>
            <person name="Jorgensen S.L."/>
            <person name="Zaremba-Niedzwiedzka K."/>
            <person name="Martijn J."/>
            <person name="Lind A.E."/>
            <person name="van Eijk R."/>
            <person name="Schleper C."/>
            <person name="Guy L."/>
            <person name="Ettema T.J."/>
        </authorList>
    </citation>
    <scope>NUCLEOTIDE SEQUENCE</scope>
</reference>
<gene>
    <name evidence="1" type="ORF">LCGC14_2970130</name>
</gene>